<keyword evidence="5" id="KW-1185">Reference proteome</keyword>
<dbReference type="InterPro" id="IPR029787">
    <property type="entry name" value="Nucleotide_cyclase"/>
</dbReference>
<gene>
    <name evidence="4" type="ORF">GFB47_02375</name>
</gene>
<evidence type="ECO:0000313" key="5">
    <source>
        <dbReference type="Proteomes" id="UP000348942"/>
    </source>
</evidence>
<dbReference type="GO" id="GO:1902201">
    <property type="term" value="P:negative regulation of bacterial-type flagellum-dependent cell motility"/>
    <property type="evidence" value="ECO:0007669"/>
    <property type="project" value="TreeGrafter"/>
</dbReference>
<sequence>MTAYKHILDIHPNACVVHVNFRPLYANDAFARFSGLESAEQILSLDSLMVLIDSEEHADAQIRYQQAMNEKQATPAKIIPHTDLFGNPAIVEITDRAIIWDGQPALCTFITVVTDKIKKQRRLKKLSEQDALTNIPNRRYLINTMNDHQQNGVAEQYYMALIDIDFFKRVNDQYSHLAGDAVLIQFSELLAGFCDEGDHLARLGGEEFVLLIKSNNLTSVEQRIENLRSTVETNHFIIASNGNHEAPRLRCTVSIGVTDIVQGEQTDLPYGRADKALYLAKNSGRNQVRVQLAHDQT</sequence>
<dbReference type="Proteomes" id="UP000348942">
    <property type="component" value="Chromosome 1"/>
</dbReference>
<dbReference type="Gene3D" id="3.30.70.270">
    <property type="match status" value="1"/>
</dbReference>
<protein>
    <recommendedName>
        <fullName evidence="1">diguanylate cyclase</fullName>
        <ecNumber evidence="1">2.7.7.65</ecNumber>
    </recommendedName>
</protein>
<dbReference type="PROSITE" id="PS50887">
    <property type="entry name" value="GGDEF"/>
    <property type="match status" value="1"/>
</dbReference>
<dbReference type="AlphaFoldDB" id="A0A5Q0TBV9"/>
<proteinExistence type="predicted"/>
<dbReference type="Pfam" id="PF00990">
    <property type="entry name" value="GGDEF"/>
    <property type="match status" value="1"/>
</dbReference>
<dbReference type="SUPFAM" id="SSF55785">
    <property type="entry name" value="PYP-like sensor domain (PAS domain)"/>
    <property type="match status" value="1"/>
</dbReference>
<organism evidence="4 5">
    <name type="scientific">Vibrio algicola</name>
    <dbReference type="NCBI Taxonomy" id="2662262"/>
    <lineage>
        <taxon>Bacteria</taxon>
        <taxon>Pseudomonadati</taxon>
        <taxon>Pseudomonadota</taxon>
        <taxon>Gammaproteobacteria</taxon>
        <taxon>Vibrionales</taxon>
        <taxon>Vibrionaceae</taxon>
        <taxon>Vibrio</taxon>
    </lineage>
</organism>
<accession>A0A5Q0TBV9</accession>
<dbReference type="InterPro" id="IPR050469">
    <property type="entry name" value="Diguanylate_Cyclase"/>
</dbReference>
<dbReference type="GO" id="GO:0043709">
    <property type="term" value="P:cell adhesion involved in single-species biofilm formation"/>
    <property type="evidence" value="ECO:0007669"/>
    <property type="project" value="TreeGrafter"/>
</dbReference>
<dbReference type="GO" id="GO:0005886">
    <property type="term" value="C:plasma membrane"/>
    <property type="evidence" value="ECO:0007669"/>
    <property type="project" value="TreeGrafter"/>
</dbReference>
<dbReference type="EC" id="2.7.7.65" evidence="1"/>
<dbReference type="NCBIfam" id="TIGR00254">
    <property type="entry name" value="GGDEF"/>
    <property type="match status" value="1"/>
</dbReference>
<evidence type="ECO:0000256" key="2">
    <source>
        <dbReference type="ARBA" id="ARBA00034247"/>
    </source>
</evidence>
<dbReference type="RefSeq" id="WP_153446253.1">
    <property type="nucleotide sequence ID" value="NZ_CP045699.1"/>
</dbReference>
<evidence type="ECO:0000259" key="3">
    <source>
        <dbReference type="PROSITE" id="PS50887"/>
    </source>
</evidence>
<dbReference type="InterPro" id="IPR000160">
    <property type="entry name" value="GGDEF_dom"/>
</dbReference>
<dbReference type="InterPro" id="IPR043128">
    <property type="entry name" value="Rev_trsase/Diguanyl_cyclase"/>
</dbReference>
<name>A0A5Q0TBV9_9VIBR</name>
<dbReference type="EMBL" id="CP045699">
    <property type="protein sequence ID" value="QGA64360.1"/>
    <property type="molecule type" value="Genomic_DNA"/>
</dbReference>
<dbReference type="PANTHER" id="PTHR45138">
    <property type="entry name" value="REGULATORY COMPONENTS OF SENSORY TRANSDUCTION SYSTEM"/>
    <property type="match status" value="1"/>
</dbReference>
<dbReference type="CDD" id="cd01949">
    <property type="entry name" value="GGDEF"/>
    <property type="match status" value="1"/>
</dbReference>
<dbReference type="GO" id="GO:0052621">
    <property type="term" value="F:diguanylate cyclase activity"/>
    <property type="evidence" value="ECO:0007669"/>
    <property type="project" value="UniProtKB-EC"/>
</dbReference>
<dbReference type="SMART" id="SM00267">
    <property type="entry name" value="GGDEF"/>
    <property type="match status" value="1"/>
</dbReference>
<evidence type="ECO:0000256" key="1">
    <source>
        <dbReference type="ARBA" id="ARBA00012528"/>
    </source>
</evidence>
<reference evidence="4 5" key="1">
    <citation type="submission" date="2019-10" db="EMBL/GenBank/DDBJ databases">
        <title>Vibrio sp. nov., isolated from Coralline algae surface.</title>
        <authorList>
            <person name="Geng Y."/>
            <person name="Zhang X."/>
        </authorList>
    </citation>
    <scope>NUCLEOTIDE SEQUENCE [LARGE SCALE GENOMIC DNA]</scope>
    <source>
        <strain evidence="4 5">SM1977</strain>
    </source>
</reference>
<dbReference type="InterPro" id="IPR035965">
    <property type="entry name" value="PAS-like_dom_sf"/>
</dbReference>
<feature type="domain" description="GGDEF" evidence="3">
    <location>
        <begin position="155"/>
        <end position="293"/>
    </location>
</feature>
<dbReference type="PANTHER" id="PTHR45138:SF9">
    <property type="entry name" value="DIGUANYLATE CYCLASE DGCM-RELATED"/>
    <property type="match status" value="1"/>
</dbReference>
<comment type="catalytic activity">
    <reaction evidence="2">
        <text>2 GTP = 3',3'-c-di-GMP + 2 diphosphate</text>
        <dbReference type="Rhea" id="RHEA:24898"/>
        <dbReference type="ChEBI" id="CHEBI:33019"/>
        <dbReference type="ChEBI" id="CHEBI:37565"/>
        <dbReference type="ChEBI" id="CHEBI:58805"/>
        <dbReference type="EC" id="2.7.7.65"/>
    </reaction>
</comment>
<evidence type="ECO:0000313" key="4">
    <source>
        <dbReference type="EMBL" id="QGA64360.1"/>
    </source>
</evidence>
<dbReference type="SUPFAM" id="SSF55073">
    <property type="entry name" value="Nucleotide cyclase"/>
    <property type="match status" value="1"/>
</dbReference>